<feature type="transmembrane region" description="Helical" evidence="6">
    <location>
        <begin position="191"/>
        <end position="211"/>
    </location>
</feature>
<evidence type="ECO:0000259" key="7">
    <source>
        <dbReference type="PROSITE" id="PS50850"/>
    </source>
</evidence>
<dbReference type="PANTHER" id="PTHR43826:SF7">
    <property type="entry name" value="PROTEIN UHPC, PUTATIVE-RELATED"/>
    <property type="match status" value="1"/>
</dbReference>
<dbReference type="InterPro" id="IPR011701">
    <property type="entry name" value="MFS"/>
</dbReference>
<proteinExistence type="predicted"/>
<organism evidence="8 9">
    <name type="scientific">Mycolicibacterium llatzerense</name>
    <dbReference type="NCBI Taxonomy" id="280871"/>
    <lineage>
        <taxon>Bacteria</taxon>
        <taxon>Bacillati</taxon>
        <taxon>Actinomycetota</taxon>
        <taxon>Actinomycetes</taxon>
        <taxon>Mycobacteriales</taxon>
        <taxon>Mycobacteriaceae</taxon>
        <taxon>Mycolicibacterium</taxon>
    </lineage>
</organism>
<evidence type="ECO:0000256" key="6">
    <source>
        <dbReference type="SAM" id="Phobius"/>
    </source>
</evidence>
<dbReference type="InterPro" id="IPR020846">
    <property type="entry name" value="MFS_dom"/>
</dbReference>
<name>A0A0D1IWV5_9MYCO</name>
<evidence type="ECO:0000256" key="4">
    <source>
        <dbReference type="ARBA" id="ARBA00023136"/>
    </source>
</evidence>
<dbReference type="PIRSF" id="PIRSF002808">
    <property type="entry name" value="Hexose_phosphate_transp"/>
    <property type="match status" value="1"/>
</dbReference>
<feature type="compositionally biased region" description="Polar residues" evidence="5">
    <location>
        <begin position="231"/>
        <end position="242"/>
    </location>
</feature>
<dbReference type="Proteomes" id="UP000032221">
    <property type="component" value="Unassembled WGS sequence"/>
</dbReference>
<dbReference type="RefSeq" id="WP_043988176.1">
    <property type="nucleotide sequence ID" value="NZ_JXST01000062.1"/>
</dbReference>
<dbReference type="GO" id="GO:0035435">
    <property type="term" value="P:phosphate ion transmembrane transport"/>
    <property type="evidence" value="ECO:0007669"/>
    <property type="project" value="TreeGrafter"/>
</dbReference>
<dbReference type="EMBL" id="JXST01000062">
    <property type="protein sequence ID" value="KIU13848.1"/>
    <property type="molecule type" value="Genomic_DNA"/>
</dbReference>
<dbReference type="Pfam" id="PF07690">
    <property type="entry name" value="MFS_1"/>
    <property type="match status" value="1"/>
</dbReference>
<reference evidence="8 9" key="1">
    <citation type="submission" date="2015-01" db="EMBL/GenBank/DDBJ databases">
        <title>Genome sequence of Mycobacterium llatzerense and Mycobacterium immunogenum recovered from brain abscess.</title>
        <authorList>
            <person name="Greninger A.L."/>
            <person name="Langelier C."/>
            <person name="Cunningham G."/>
            <person name="Chiu C.Y."/>
            <person name="Miller S."/>
        </authorList>
    </citation>
    <scope>NUCLEOTIDE SEQUENCE [LARGE SCALE GENOMIC DNA]</scope>
    <source>
        <strain evidence="8 9">CLUC14</strain>
    </source>
</reference>
<protein>
    <submittedName>
        <fullName evidence="8">Major facilitator transporter</fullName>
    </submittedName>
</protein>
<feature type="transmembrane region" description="Helical" evidence="6">
    <location>
        <begin position="333"/>
        <end position="353"/>
    </location>
</feature>
<dbReference type="PATRIC" id="fig|280871.6.peg.5729"/>
<dbReference type="InterPro" id="IPR051337">
    <property type="entry name" value="OPA_Antiporter"/>
</dbReference>
<feature type="region of interest" description="Disordered" evidence="5">
    <location>
        <begin position="218"/>
        <end position="245"/>
    </location>
</feature>
<feature type="transmembrane region" description="Helical" evidence="6">
    <location>
        <begin position="31"/>
        <end position="49"/>
    </location>
</feature>
<dbReference type="PROSITE" id="PS50850">
    <property type="entry name" value="MFS"/>
    <property type="match status" value="1"/>
</dbReference>
<evidence type="ECO:0000256" key="1">
    <source>
        <dbReference type="ARBA" id="ARBA00004651"/>
    </source>
</evidence>
<keyword evidence="9" id="KW-1185">Reference proteome</keyword>
<dbReference type="InterPro" id="IPR036259">
    <property type="entry name" value="MFS_trans_sf"/>
</dbReference>
<gene>
    <name evidence="8" type="ORF">TL10_27615</name>
</gene>
<sequence>MTNSQRRAPSDLFVSDSSSLREVTEQEFAKYKWRMLLATMFCYLFFYTGRQTFGFAIPGIQAELGLSKSTLGAISGAMLWCYAVGQIVNGNLADKFGGRRVMALGAVLSTLFNWFTSFSVGPRSLGALWGANGFVQAMGFPSGGKVISGWWSTHERGKSFGFYNFAAGLASVLAFVTSTLVVEVFDLDWRWIFRIPVLLMLVGGVVFFIIARDNPRQAKIKPPPSWEADQDQPSQHLDSAGQTRGVKSVDRYKLMLRNPKVWVTGSALGFNNAARYGLLIWVPVYLLGSDWKSDGSKISPLWVSVALPVGMALGALVNGQLSDRIFKSRRDYPIALFMGLGAVTAVAMYLLALPILPEMGLMFLLGFFVYGPHSTFWALSTDIAGKAMAGTAIGVVNFFGYIFAGVAEPLIGHMMDITGNTALIFPVVAGVCTCSCLLALTVRR</sequence>
<evidence type="ECO:0000256" key="3">
    <source>
        <dbReference type="ARBA" id="ARBA00022989"/>
    </source>
</evidence>
<feature type="transmembrane region" description="Helical" evidence="6">
    <location>
        <begin position="391"/>
        <end position="411"/>
    </location>
</feature>
<feature type="transmembrane region" description="Helical" evidence="6">
    <location>
        <begin position="261"/>
        <end position="281"/>
    </location>
</feature>
<evidence type="ECO:0000313" key="8">
    <source>
        <dbReference type="EMBL" id="KIU13848.1"/>
    </source>
</evidence>
<evidence type="ECO:0000256" key="5">
    <source>
        <dbReference type="SAM" id="MobiDB-lite"/>
    </source>
</evidence>
<evidence type="ECO:0000313" key="9">
    <source>
        <dbReference type="Proteomes" id="UP000032221"/>
    </source>
</evidence>
<dbReference type="InterPro" id="IPR000849">
    <property type="entry name" value="Sugar_P_transporter"/>
</dbReference>
<comment type="caution">
    <text evidence="8">The sequence shown here is derived from an EMBL/GenBank/DDBJ whole genome shotgun (WGS) entry which is preliminary data.</text>
</comment>
<dbReference type="AlphaFoldDB" id="A0A0D1IWV5"/>
<dbReference type="Gene3D" id="1.20.1250.20">
    <property type="entry name" value="MFS general substrate transporter like domains"/>
    <property type="match status" value="2"/>
</dbReference>
<feature type="transmembrane region" description="Helical" evidence="6">
    <location>
        <begin position="160"/>
        <end position="185"/>
    </location>
</feature>
<accession>A0A0D1IWV5</accession>
<dbReference type="OrthoDB" id="8596007at2"/>
<dbReference type="GO" id="GO:0005886">
    <property type="term" value="C:plasma membrane"/>
    <property type="evidence" value="ECO:0007669"/>
    <property type="project" value="UniProtKB-SubCell"/>
</dbReference>
<feature type="transmembrane region" description="Helical" evidence="6">
    <location>
        <begin position="69"/>
        <end position="89"/>
    </location>
</feature>
<comment type="subcellular location">
    <subcellularLocation>
        <location evidence="1">Cell membrane</location>
        <topology evidence="1">Multi-pass membrane protein</topology>
    </subcellularLocation>
</comment>
<feature type="transmembrane region" description="Helical" evidence="6">
    <location>
        <begin position="301"/>
        <end position="321"/>
    </location>
</feature>
<keyword evidence="4 6" id="KW-0472">Membrane</keyword>
<evidence type="ECO:0000256" key="2">
    <source>
        <dbReference type="ARBA" id="ARBA00022692"/>
    </source>
</evidence>
<keyword evidence="2 6" id="KW-0812">Transmembrane</keyword>
<feature type="transmembrane region" description="Helical" evidence="6">
    <location>
        <begin position="423"/>
        <end position="442"/>
    </location>
</feature>
<feature type="transmembrane region" description="Helical" evidence="6">
    <location>
        <begin position="359"/>
        <end position="379"/>
    </location>
</feature>
<keyword evidence="3 6" id="KW-1133">Transmembrane helix</keyword>
<dbReference type="SUPFAM" id="SSF103473">
    <property type="entry name" value="MFS general substrate transporter"/>
    <property type="match status" value="1"/>
</dbReference>
<dbReference type="PANTHER" id="PTHR43826">
    <property type="entry name" value="GLUCOSE-6-PHOSPHATE EXCHANGER SLC37A4"/>
    <property type="match status" value="1"/>
</dbReference>
<dbReference type="STRING" id="280871.TL10_27615"/>
<dbReference type="GO" id="GO:0061513">
    <property type="term" value="F:glucose 6-phosphate:phosphate antiporter activity"/>
    <property type="evidence" value="ECO:0007669"/>
    <property type="project" value="TreeGrafter"/>
</dbReference>
<feature type="domain" description="Major facilitator superfamily (MFS) profile" evidence="7">
    <location>
        <begin position="35"/>
        <end position="444"/>
    </location>
</feature>